<organism evidence="1 2">
    <name type="scientific">Brevibacillus fulvus</name>
    <dbReference type="NCBI Taxonomy" id="1125967"/>
    <lineage>
        <taxon>Bacteria</taxon>
        <taxon>Bacillati</taxon>
        <taxon>Bacillota</taxon>
        <taxon>Bacilli</taxon>
        <taxon>Bacillales</taxon>
        <taxon>Paenibacillaceae</taxon>
        <taxon>Brevibacillus</taxon>
    </lineage>
</organism>
<evidence type="ECO:0000313" key="2">
    <source>
        <dbReference type="Proteomes" id="UP000717624"/>
    </source>
</evidence>
<dbReference type="Gene3D" id="2.60.40.10">
    <property type="entry name" value="Immunoglobulins"/>
    <property type="match status" value="1"/>
</dbReference>
<sequence length="211" mass="22680">MASLTLTDDDAGSEGVDHYKVFVSVNTMPGTDPAADSYQTVSSAGTQDIDLASLVNGPVVPSDGDSVIFTVVAFDAAHNASSPSGNDSTMVTWDQQGPNQPTGLTFVDNPDSNTMSYYWDDQSGDPDLDHFEAYYNKDTEPTTTEYGYHSTYTKTYRGNNLIRGTGKILDVLGVEDGDTVFIKVYAVDKFGNWSEAATVSAVYSLSNTTNN</sequence>
<proteinExistence type="predicted"/>
<keyword evidence="2" id="KW-1185">Reference proteome</keyword>
<dbReference type="EMBL" id="JAFBEB010000012">
    <property type="protein sequence ID" value="MBM7591535.1"/>
    <property type="molecule type" value="Genomic_DNA"/>
</dbReference>
<protein>
    <submittedName>
        <fullName evidence="1">Uncharacterized protein</fullName>
    </submittedName>
</protein>
<name>A0A938Y5C0_9BACL</name>
<gene>
    <name evidence="1" type="ORF">JOD01_003186</name>
</gene>
<comment type="caution">
    <text evidence="1">The sequence shown here is derived from an EMBL/GenBank/DDBJ whole genome shotgun (WGS) entry which is preliminary data.</text>
</comment>
<dbReference type="AlphaFoldDB" id="A0A938Y5C0"/>
<evidence type="ECO:0000313" key="1">
    <source>
        <dbReference type="EMBL" id="MBM7591535.1"/>
    </source>
</evidence>
<reference evidence="1" key="1">
    <citation type="submission" date="2021-01" db="EMBL/GenBank/DDBJ databases">
        <title>Genomic Encyclopedia of Type Strains, Phase IV (KMG-IV): sequencing the most valuable type-strain genomes for metagenomic binning, comparative biology and taxonomic classification.</title>
        <authorList>
            <person name="Goeker M."/>
        </authorList>
    </citation>
    <scope>NUCLEOTIDE SEQUENCE</scope>
    <source>
        <strain evidence="1">DSM 25523</strain>
    </source>
</reference>
<dbReference type="InterPro" id="IPR013783">
    <property type="entry name" value="Ig-like_fold"/>
</dbReference>
<accession>A0A938Y5C0</accession>
<dbReference type="RefSeq" id="WP_204519239.1">
    <property type="nucleotide sequence ID" value="NZ_JAFBEB010000012.1"/>
</dbReference>
<dbReference type="Proteomes" id="UP000717624">
    <property type="component" value="Unassembled WGS sequence"/>
</dbReference>